<organism evidence="11 12">
    <name type="scientific">Coffea canephora</name>
    <name type="common">Robusta coffee</name>
    <dbReference type="NCBI Taxonomy" id="49390"/>
    <lineage>
        <taxon>Eukaryota</taxon>
        <taxon>Viridiplantae</taxon>
        <taxon>Streptophyta</taxon>
        <taxon>Embryophyta</taxon>
        <taxon>Tracheophyta</taxon>
        <taxon>Spermatophyta</taxon>
        <taxon>Magnoliopsida</taxon>
        <taxon>eudicotyledons</taxon>
        <taxon>Gunneridae</taxon>
        <taxon>Pentapetalae</taxon>
        <taxon>asterids</taxon>
        <taxon>lamiids</taxon>
        <taxon>Gentianales</taxon>
        <taxon>Rubiaceae</taxon>
        <taxon>Ixoroideae</taxon>
        <taxon>Gardenieae complex</taxon>
        <taxon>Bertiereae - Coffeeae clade</taxon>
        <taxon>Coffeeae</taxon>
        <taxon>Coffea</taxon>
    </lineage>
</organism>
<dbReference type="GO" id="GO:0043531">
    <property type="term" value="F:ADP binding"/>
    <property type="evidence" value="ECO:0007669"/>
    <property type="project" value="InterPro"/>
</dbReference>
<dbReference type="AlphaFoldDB" id="A0A068UGV3"/>
<dbReference type="OMA" id="ELYLYEV"/>
<dbReference type="CDD" id="cd14798">
    <property type="entry name" value="RX-CC_like"/>
    <property type="match status" value="1"/>
</dbReference>
<proteinExistence type="inferred from homology"/>
<feature type="domain" description="Disease resistance N-terminal" evidence="8">
    <location>
        <begin position="11"/>
        <end position="91"/>
    </location>
</feature>
<keyword evidence="6" id="KW-0067">ATP-binding</keyword>
<dbReference type="InterPro" id="IPR002182">
    <property type="entry name" value="NB-ARC"/>
</dbReference>
<accession>A0A068UGV3</accession>
<dbReference type="OrthoDB" id="5279713at2759"/>
<dbReference type="InterPro" id="IPR056789">
    <property type="entry name" value="LRR_R13L1-DRL21"/>
</dbReference>
<evidence type="ECO:0000313" key="12">
    <source>
        <dbReference type="Proteomes" id="UP000295252"/>
    </source>
</evidence>
<dbReference type="Proteomes" id="UP000295252">
    <property type="component" value="Chromosome IV"/>
</dbReference>
<dbReference type="InterPro" id="IPR058922">
    <property type="entry name" value="WHD_DRP"/>
</dbReference>
<dbReference type="InterPro" id="IPR041118">
    <property type="entry name" value="Rx_N"/>
</dbReference>
<dbReference type="Pfam" id="PF18052">
    <property type="entry name" value="Rx_N"/>
    <property type="match status" value="1"/>
</dbReference>
<dbReference type="InParanoid" id="A0A068UGV3"/>
<dbReference type="Gene3D" id="3.80.10.10">
    <property type="entry name" value="Ribonuclease Inhibitor"/>
    <property type="match status" value="1"/>
</dbReference>
<dbReference type="InterPro" id="IPR003591">
    <property type="entry name" value="Leu-rich_rpt_typical-subtyp"/>
</dbReference>
<evidence type="ECO:0000259" key="9">
    <source>
        <dbReference type="Pfam" id="PF23559"/>
    </source>
</evidence>
<dbReference type="GO" id="GO:0006952">
    <property type="term" value="P:defense response"/>
    <property type="evidence" value="ECO:0007669"/>
    <property type="project" value="UniProtKB-KW"/>
</dbReference>
<dbReference type="Gene3D" id="1.10.10.10">
    <property type="entry name" value="Winged helix-like DNA-binding domain superfamily/Winged helix DNA-binding domain"/>
    <property type="match status" value="1"/>
</dbReference>
<evidence type="ECO:0000256" key="6">
    <source>
        <dbReference type="ARBA" id="ARBA00022840"/>
    </source>
</evidence>
<dbReference type="Gene3D" id="1.10.8.430">
    <property type="entry name" value="Helical domain of apoptotic protease-activating factors"/>
    <property type="match status" value="1"/>
</dbReference>
<reference evidence="12" key="1">
    <citation type="journal article" date="2014" name="Science">
        <title>The coffee genome provides insight into the convergent evolution of caffeine biosynthesis.</title>
        <authorList>
            <person name="Denoeud F."/>
            <person name="Carretero-Paulet L."/>
            <person name="Dereeper A."/>
            <person name="Droc G."/>
            <person name="Guyot R."/>
            <person name="Pietrella M."/>
            <person name="Zheng C."/>
            <person name="Alberti A."/>
            <person name="Anthony F."/>
            <person name="Aprea G."/>
            <person name="Aury J.M."/>
            <person name="Bento P."/>
            <person name="Bernard M."/>
            <person name="Bocs S."/>
            <person name="Campa C."/>
            <person name="Cenci A."/>
            <person name="Combes M.C."/>
            <person name="Crouzillat D."/>
            <person name="Da Silva C."/>
            <person name="Daddiego L."/>
            <person name="De Bellis F."/>
            <person name="Dussert S."/>
            <person name="Garsmeur O."/>
            <person name="Gayraud T."/>
            <person name="Guignon V."/>
            <person name="Jahn K."/>
            <person name="Jamilloux V."/>
            <person name="Joet T."/>
            <person name="Labadie K."/>
            <person name="Lan T."/>
            <person name="Leclercq J."/>
            <person name="Lepelley M."/>
            <person name="Leroy T."/>
            <person name="Li L.T."/>
            <person name="Librado P."/>
            <person name="Lopez L."/>
            <person name="Munoz A."/>
            <person name="Noel B."/>
            <person name="Pallavicini A."/>
            <person name="Perrotta G."/>
            <person name="Poncet V."/>
            <person name="Pot D."/>
            <person name="Priyono X."/>
            <person name="Rigoreau M."/>
            <person name="Rouard M."/>
            <person name="Rozas J."/>
            <person name="Tranchant-Dubreuil C."/>
            <person name="VanBuren R."/>
            <person name="Zhang Q."/>
            <person name="Andrade A.C."/>
            <person name="Argout X."/>
            <person name="Bertrand B."/>
            <person name="de Kochko A."/>
            <person name="Graziosi G."/>
            <person name="Henry R.J."/>
            <person name="Jayarama X."/>
            <person name="Ming R."/>
            <person name="Nagai C."/>
            <person name="Rounsley S."/>
            <person name="Sankoff D."/>
            <person name="Giuliano G."/>
            <person name="Albert V.A."/>
            <person name="Wincker P."/>
            <person name="Lashermes P."/>
        </authorList>
    </citation>
    <scope>NUCLEOTIDE SEQUENCE [LARGE SCALE GENOMIC DNA]</scope>
    <source>
        <strain evidence="12">cv. DH200-94</strain>
    </source>
</reference>
<keyword evidence="12" id="KW-1185">Reference proteome</keyword>
<dbReference type="InterPro" id="IPR032675">
    <property type="entry name" value="LRR_dom_sf"/>
</dbReference>
<dbReference type="Pfam" id="PF13855">
    <property type="entry name" value="LRR_8"/>
    <property type="match status" value="1"/>
</dbReference>
<dbReference type="PRINTS" id="PR00364">
    <property type="entry name" value="DISEASERSIST"/>
</dbReference>
<feature type="domain" description="R13L1/DRL21-like LRR repeat region" evidence="10">
    <location>
        <begin position="693"/>
        <end position="820"/>
    </location>
</feature>
<dbReference type="Pfam" id="PF25019">
    <property type="entry name" value="LRR_R13L1-DRL21"/>
    <property type="match status" value="1"/>
</dbReference>
<evidence type="ECO:0000256" key="3">
    <source>
        <dbReference type="ARBA" id="ARBA00022737"/>
    </source>
</evidence>
<dbReference type="PROSITE" id="PS51450">
    <property type="entry name" value="LRR"/>
    <property type="match status" value="1"/>
</dbReference>
<keyword evidence="2" id="KW-0433">Leucine-rich repeat</keyword>
<evidence type="ECO:0000313" key="11">
    <source>
        <dbReference type="EMBL" id="CDP07780.1"/>
    </source>
</evidence>
<gene>
    <name evidence="11" type="ORF">GSCOC_T00025160001</name>
</gene>
<dbReference type="InterPro" id="IPR038005">
    <property type="entry name" value="RX-like_CC"/>
</dbReference>
<keyword evidence="4" id="KW-0547">Nucleotide-binding</keyword>
<dbReference type="SUPFAM" id="SSF52058">
    <property type="entry name" value="L domain-like"/>
    <property type="match status" value="1"/>
</dbReference>
<dbReference type="SUPFAM" id="SSF52540">
    <property type="entry name" value="P-loop containing nucleoside triphosphate hydrolases"/>
    <property type="match status" value="1"/>
</dbReference>
<dbReference type="PhylomeDB" id="A0A068UGV3"/>
<evidence type="ECO:0000259" key="8">
    <source>
        <dbReference type="Pfam" id="PF18052"/>
    </source>
</evidence>
<dbReference type="GO" id="GO:0051707">
    <property type="term" value="P:response to other organism"/>
    <property type="evidence" value="ECO:0007669"/>
    <property type="project" value="UniProtKB-ARBA"/>
</dbReference>
<keyword evidence="3" id="KW-0677">Repeat</keyword>
<dbReference type="InterPro" id="IPR001611">
    <property type="entry name" value="Leu-rich_rpt"/>
</dbReference>
<evidence type="ECO:0000256" key="2">
    <source>
        <dbReference type="ARBA" id="ARBA00022614"/>
    </source>
</evidence>
<dbReference type="Gene3D" id="3.40.50.300">
    <property type="entry name" value="P-loop containing nucleotide triphosphate hydrolases"/>
    <property type="match status" value="1"/>
</dbReference>
<comment type="similarity">
    <text evidence="1">Belongs to the disease resistance NB-LRR family.</text>
</comment>
<evidence type="ECO:0000256" key="5">
    <source>
        <dbReference type="ARBA" id="ARBA00022821"/>
    </source>
</evidence>
<evidence type="ECO:0000259" key="10">
    <source>
        <dbReference type="Pfam" id="PF25019"/>
    </source>
</evidence>
<dbReference type="Pfam" id="PF00931">
    <property type="entry name" value="NB-ARC"/>
    <property type="match status" value="1"/>
</dbReference>
<dbReference type="Pfam" id="PF23559">
    <property type="entry name" value="WHD_DRP"/>
    <property type="match status" value="1"/>
</dbReference>
<dbReference type="FunFam" id="1.10.10.10:FF:000322">
    <property type="entry name" value="Probable disease resistance protein At1g63360"/>
    <property type="match status" value="1"/>
</dbReference>
<protein>
    <submittedName>
        <fullName evidence="11">Uncharacterized protein</fullName>
    </submittedName>
</protein>
<sequence length="937" mass="107434">MAEAIPFGIAESMLLKLGSSAFQHVALISGVKDEVRKLSNTLTAIEAVLADADEQQEKSLLVQNWIKNLKEVVYDADDILDEFSTKASITEADLLGRVKNQVTQFFSSSNQLAFRYNMAKKIRKIRERLDEIAFEMAKFNFRVRSVNVRVENKEREQTHSYVLASSVTGRQEDKEEIVKLLMCSSDQQPVSPIAIVGIGGLGKTTLAKLVYNDERIVRNFGLRMWISVYNQFNLKSIMEKILACGIEFDNFEMEAEKNRVTEKLEMEQLQILVREKLSGKKYLLVVDDVWSENRDIWIQLSELLQGGRWGSKIAVTTRSQKVAFALDAEYTYMLQALPEDASWNLFRQLAFRKGQEDKHPSLVQIGKNIVKKCHGVPLAIRTLGSMLRCKREENEWLSIQENEIWELHDVMNILKLSYDHLPSNLKQCFTYCSLFPKGYVLEIKNLIQLWMAQGYIHQLGMGDQLEDIGLQYSEELQLRSFFQDVKRDDNNNITSCKMHDLMHDLACSVAKPECCVADSDGSNISERVHHVSFRSYLPASWTLPPSLLRVQKVRTLLLPFHYHTGCSIANVAFDQCLRRLRVLDLHNQRIQKLPRGVGNLKHLRYLDLSKNALTTLPNSISKLQNLQTLKLDRCYKLVELPNQITRIVSLRHLEISTCSKLTHMPLGFGKLTSLRTLPRFVIGKSSMSKSGGLNELHELNHLKGELAIMNLERVGNTRECEASNMKDKKYLCSLRLNWSRETNDDMYDDAVVMECLRPHKNLRELHISGYGDVKFPTWMSARITSVLPNLVNISIERCSYCQELPPFGELPFLRVLKLYSLNKLNFICHNSTSSSYFPSLKELVLFDLPLLSDWPRNSIVNQMREMTIEPQKIQQRNSMHEMQGFPSLTKLTIIDCPRLMSLPCPPSLEELVIHNITEELQRSLISVQAISLSSLPD</sequence>
<dbReference type="PANTHER" id="PTHR36766">
    <property type="entry name" value="PLANT BROAD-SPECTRUM MILDEW RESISTANCE PROTEIN RPW8"/>
    <property type="match status" value="1"/>
</dbReference>
<dbReference type="SMART" id="SM00369">
    <property type="entry name" value="LRR_TYP"/>
    <property type="match status" value="2"/>
</dbReference>
<dbReference type="EMBL" id="HG739111">
    <property type="protein sequence ID" value="CDP07780.1"/>
    <property type="molecule type" value="Genomic_DNA"/>
</dbReference>
<evidence type="ECO:0000256" key="4">
    <source>
        <dbReference type="ARBA" id="ARBA00022741"/>
    </source>
</evidence>
<dbReference type="InterPro" id="IPR036388">
    <property type="entry name" value="WH-like_DNA-bd_sf"/>
</dbReference>
<dbReference type="GO" id="GO:0005524">
    <property type="term" value="F:ATP binding"/>
    <property type="evidence" value="ECO:0007669"/>
    <property type="project" value="UniProtKB-KW"/>
</dbReference>
<feature type="domain" description="NB-ARC" evidence="7">
    <location>
        <begin position="171"/>
        <end position="353"/>
    </location>
</feature>
<dbReference type="InterPro" id="IPR042197">
    <property type="entry name" value="Apaf_helical"/>
</dbReference>
<evidence type="ECO:0000256" key="1">
    <source>
        <dbReference type="ARBA" id="ARBA00008894"/>
    </source>
</evidence>
<feature type="domain" description="Disease resistance protein winged helix" evidence="9">
    <location>
        <begin position="434"/>
        <end position="506"/>
    </location>
</feature>
<dbReference type="Gramene" id="CDP07780">
    <property type="protein sequence ID" value="CDP07780"/>
    <property type="gene ID" value="GSCOC_T00025160001"/>
</dbReference>
<name>A0A068UGV3_COFCA</name>
<dbReference type="PANTHER" id="PTHR36766:SF40">
    <property type="entry name" value="DISEASE RESISTANCE PROTEIN RGA3"/>
    <property type="match status" value="1"/>
</dbReference>
<dbReference type="Gene3D" id="1.20.5.4130">
    <property type="match status" value="1"/>
</dbReference>
<evidence type="ECO:0000259" key="7">
    <source>
        <dbReference type="Pfam" id="PF00931"/>
    </source>
</evidence>
<dbReference type="InterPro" id="IPR027417">
    <property type="entry name" value="P-loop_NTPase"/>
</dbReference>
<keyword evidence="5" id="KW-0611">Plant defense</keyword>